<keyword evidence="2" id="KW-0472">Membrane</keyword>
<keyword evidence="4" id="KW-1185">Reference proteome</keyword>
<feature type="transmembrane region" description="Helical" evidence="2">
    <location>
        <begin position="37"/>
        <end position="57"/>
    </location>
</feature>
<evidence type="ECO:0008006" key="5">
    <source>
        <dbReference type="Google" id="ProtNLM"/>
    </source>
</evidence>
<evidence type="ECO:0000256" key="2">
    <source>
        <dbReference type="SAM" id="Phobius"/>
    </source>
</evidence>
<comment type="caution">
    <text evidence="3">The sequence shown here is derived from an EMBL/GenBank/DDBJ whole genome shotgun (WGS) entry which is preliminary data.</text>
</comment>
<organism evidence="3 4">
    <name type="scientific">Micromonospora arborensis</name>
    <dbReference type="NCBI Taxonomy" id="2116518"/>
    <lineage>
        <taxon>Bacteria</taxon>
        <taxon>Bacillati</taxon>
        <taxon>Actinomycetota</taxon>
        <taxon>Actinomycetes</taxon>
        <taxon>Micromonosporales</taxon>
        <taxon>Micromonosporaceae</taxon>
        <taxon>Micromonospora</taxon>
    </lineage>
</organism>
<proteinExistence type="predicted"/>
<dbReference type="AlphaFoldDB" id="A0A318NK29"/>
<dbReference type="InterPro" id="IPR011042">
    <property type="entry name" value="6-blade_b-propeller_TolB-like"/>
</dbReference>
<keyword evidence="2" id="KW-0812">Transmembrane</keyword>
<name>A0A318NK29_9ACTN</name>
<reference evidence="3 4" key="1">
    <citation type="submission" date="2018-03" db="EMBL/GenBank/DDBJ databases">
        <title>Bioinformatic expansion and discovery of thiopeptide antibiotics.</title>
        <authorList>
            <person name="Schwalen C.J."/>
            <person name="Hudson G.A."/>
            <person name="Mitchell D.A."/>
        </authorList>
    </citation>
    <scope>NUCLEOTIDE SEQUENCE [LARGE SCALE GENOMIC DNA]</scope>
    <source>
        <strain evidence="3 4">NRRL 8041</strain>
    </source>
</reference>
<dbReference type="EMBL" id="PYBV01000028">
    <property type="protein sequence ID" value="PYC67235.1"/>
    <property type="molecule type" value="Genomic_DNA"/>
</dbReference>
<dbReference type="SUPFAM" id="SSF82171">
    <property type="entry name" value="DPP6 N-terminal domain-like"/>
    <property type="match status" value="1"/>
</dbReference>
<gene>
    <name evidence="3" type="ORF">C7C45_22485</name>
</gene>
<sequence>MTARLREALRSTAEGVPAYPVYERALATARRDRRRRLTAATGALLVLVVAGVALPLARTPAPGPAATADATLPDRVGLPPIGTLHVTDRPRLGPASVIFDGPAPRLHGWNDINVVGVVDADSDSYRIMRMGGESLAGESVHLSPDGRYLARPDGDQDDPRVDVIDLVTGRTQRLTSTVDRSVSSSPVGWSADGGSLVVRDDVPVTFEGATYTTVLSAVTVGEKRWTRLAATAEEAHVGSVVAAAPGRLAYQYGRTVAVTDLDGREQSSFALPDETWLAGKGAWRPDGAALTLATRRSETDEWTLRQVDPTTGRDVGPLRLPAVSGVVAIRLLGWAPDGSALVAAYEPDPLAPDPPLEEQTDPPATSDQQVHTVRVLALTPGATAPRTVLTAPDQVVAVDVADQVIRSGRIRDARPPGGVGGRFWLWSGLLTVLVTVSMLYVGRQRIALWLDDRRVKRACRPARPGRQRPTWTAR</sequence>
<protein>
    <recommendedName>
        <fullName evidence="5">WD40 repeat domain-containing protein</fullName>
    </recommendedName>
</protein>
<evidence type="ECO:0000313" key="4">
    <source>
        <dbReference type="Proteomes" id="UP000248333"/>
    </source>
</evidence>
<evidence type="ECO:0000313" key="3">
    <source>
        <dbReference type="EMBL" id="PYC67235.1"/>
    </source>
</evidence>
<accession>A0A318NK29</accession>
<dbReference type="OrthoDB" id="3383117at2"/>
<evidence type="ECO:0000256" key="1">
    <source>
        <dbReference type="SAM" id="MobiDB-lite"/>
    </source>
</evidence>
<dbReference type="Gene3D" id="2.120.10.30">
    <property type="entry name" value="TolB, C-terminal domain"/>
    <property type="match status" value="1"/>
</dbReference>
<feature type="transmembrane region" description="Helical" evidence="2">
    <location>
        <begin position="423"/>
        <end position="441"/>
    </location>
</feature>
<keyword evidence="2" id="KW-1133">Transmembrane helix</keyword>
<dbReference type="RefSeq" id="WP_110565665.1">
    <property type="nucleotide sequence ID" value="NZ_PYBV01000028.1"/>
</dbReference>
<dbReference type="Proteomes" id="UP000248333">
    <property type="component" value="Unassembled WGS sequence"/>
</dbReference>
<feature type="region of interest" description="Disordered" evidence="1">
    <location>
        <begin position="345"/>
        <end position="370"/>
    </location>
</feature>